<dbReference type="EMBL" id="CP000830">
    <property type="protein sequence ID" value="ABV94459.1"/>
    <property type="molecule type" value="Genomic_DNA"/>
</dbReference>
<gene>
    <name evidence="2" type="ordered locus">Dshi_2726</name>
</gene>
<evidence type="ECO:0000313" key="3">
    <source>
        <dbReference type="Proteomes" id="UP000006833"/>
    </source>
</evidence>
<dbReference type="OrthoDB" id="7304934at2"/>
<dbReference type="RefSeq" id="WP_012179387.1">
    <property type="nucleotide sequence ID" value="NC_009952.1"/>
</dbReference>
<dbReference type="Proteomes" id="UP000006833">
    <property type="component" value="Chromosome"/>
</dbReference>
<evidence type="ECO:0000256" key="1">
    <source>
        <dbReference type="SAM" id="SignalP"/>
    </source>
</evidence>
<keyword evidence="1" id="KW-0732">Signal</keyword>
<dbReference type="KEGG" id="dsh:Dshi_2726"/>
<name>A8LIL8_DINSH</name>
<reference evidence="3" key="1">
    <citation type="journal article" date="2010" name="ISME J.">
        <title>The complete genome sequence of the algal symbiont Dinoroseobacter shibae: a hitchhiker's guide to life in the sea.</title>
        <authorList>
            <person name="Wagner-Dobler I."/>
            <person name="Ballhausen B."/>
            <person name="Berger M."/>
            <person name="Brinkhoff T."/>
            <person name="Buchholz I."/>
            <person name="Bunk B."/>
            <person name="Cypionka H."/>
            <person name="Daniel R."/>
            <person name="Drepper T."/>
            <person name="Gerdts G."/>
            <person name="Hahnke S."/>
            <person name="Han C."/>
            <person name="Jahn D."/>
            <person name="Kalhoefer D."/>
            <person name="Kiss H."/>
            <person name="Klenk H.P."/>
            <person name="Kyrpides N."/>
            <person name="Liebl W."/>
            <person name="Liesegang H."/>
            <person name="Meincke L."/>
            <person name="Pati A."/>
            <person name="Petersen J."/>
            <person name="Piekarski T."/>
            <person name="Pommerenke C."/>
            <person name="Pradella S."/>
            <person name="Pukall R."/>
            <person name="Rabus R."/>
            <person name="Stackebrandt E."/>
            <person name="Thole S."/>
            <person name="Thompson L."/>
            <person name="Tielen P."/>
            <person name="Tomasch J."/>
            <person name="von Jan M."/>
            <person name="Wanphrut N."/>
            <person name="Wichels A."/>
            <person name="Zech H."/>
            <person name="Simon M."/>
        </authorList>
    </citation>
    <scope>NUCLEOTIDE SEQUENCE [LARGE SCALE GENOMIC DNA]</scope>
    <source>
        <strain evidence="3">DSM 16493 / NCIMB 14021 / DFL 12</strain>
    </source>
</reference>
<feature type="signal peptide" evidence="1">
    <location>
        <begin position="1"/>
        <end position="17"/>
    </location>
</feature>
<keyword evidence="3" id="KW-1185">Reference proteome</keyword>
<protein>
    <submittedName>
        <fullName evidence="2">Uncharacterized protein</fullName>
    </submittedName>
</protein>
<feature type="chain" id="PRO_5002722761" evidence="1">
    <location>
        <begin position="18"/>
        <end position="134"/>
    </location>
</feature>
<dbReference type="eggNOG" id="ENOG50319IW">
    <property type="taxonomic scope" value="Bacteria"/>
</dbReference>
<sequence>MIRPALACLALTLPAAALEESPPLSGPEFAARVTGKTIYFEQHGFAYGAETYKPDGRVIWRFSGEECRFGQWYPQGDAICFVYEYAPTEPQCWHFFDQPDGLVGRALGADPADDLVGRRESPAPLICDRPYFGA</sequence>
<proteinExistence type="predicted"/>
<evidence type="ECO:0000313" key="2">
    <source>
        <dbReference type="EMBL" id="ABV94459.1"/>
    </source>
</evidence>
<accession>A8LIL8</accession>
<organism evidence="2 3">
    <name type="scientific">Dinoroseobacter shibae (strain DSM 16493 / NCIMB 14021 / DFL 12)</name>
    <dbReference type="NCBI Taxonomy" id="398580"/>
    <lineage>
        <taxon>Bacteria</taxon>
        <taxon>Pseudomonadati</taxon>
        <taxon>Pseudomonadota</taxon>
        <taxon>Alphaproteobacteria</taxon>
        <taxon>Rhodobacterales</taxon>
        <taxon>Roseobacteraceae</taxon>
        <taxon>Dinoroseobacter</taxon>
    </lineage>
</organism>
<dbReference type="HOGENOM" id="CLU_1915499_0_0_5"/>
<dbReference type="AlphaFoldDB" id="A8LIL8"/>
<dbReference type="STRING" id="398580.Dshi_2726"/>